<accession>A2E2G0</accession>
<sequence length="67" mass="7114">MSGASPHLLFVILSAPTEIGYVTTSGKPNLGANMSGVYPPNGCDSLWQLHSLSYLTILLISFSPCNM</sequence>
<dbReference type="InParanoid" id="A2E2G0"/>
<organism evidence="1 2">
    <name type="scientific">Trichomonas vaginalis (strain ATCC PRA-98 / G3)</name>
    <dbReference type="NCBI Taxonomy" id="412133"/>
    <lineage>
        <taxon>Eukaryota</taxon>
        <taxon>Metamonada</taxon>
        <taxon>Parabasalia</taxon>
        <taxon>Trichomonadida</taxon>
        <taxon>Trichomonadidae</taxon>
        <taxon>Trichomonas</taxon>
    </lineage>
</organism>
<proteinExistence type="predicted"/>
<evidence type="ECO:0000313" key="2">
    <source>
        <dbReference type="Proteomes" id="UP000001542"/>
    </source>
</evidence>
<name>A2E2G0_TRIV3</name>
<gene>
    <name evidence="1" type="ORF">TVAG_444180</name>
</gene>
<dbReference type="VEuPathDB" id="TrichDB:TVAGG3_0305650"/>
<dbReference type="Proteomes" id="UP000001542">
    <property type="component" value="Unassembled WGS sequence"/>
</dbReference>
<evidence type="ECO:0000313" key="1">
    <source>
        <dbReference type="EMBL" id="EAY13135.1"/>
    </source>
</evidence>
<dbReference type="EMBL" id="DS113290">
    <property type="protein sequence ID" value="EAY13135.1"/>
    <property type="molecule type" value="Genomic_DNA"/>
</dbReference>
<dbReference type="AlphaFoldDB" id="A2E2G0"/>
<dbReference type="VEuPathDB" id="TrichDB:TVAG_444180"/>
<protein>
    <submittedName>
        <fullName evidence="1">Uncharacterized protein</fullName>
    </submittedName>
</protein>
<reference evidence="1" key="1">
    <citation type="submission" date="2006-10" db="EMBL/GenBank/DDBJ databases">
        <authorList>
            <person name="Amadeo P."/>
            <person name="Zhao Q."/>
            <person name="Wortman J."/>
            <person name="Fraser-Liggett C."/>
            <person name="Carlton J."/>
        </authorList>
    </citation>
    <scope>NUCLEOTIDE SEQUENCE</scope>
    <source>
        <strain evidence="1">G3</strain>
    </source>
</reference>
<dbReference type="RefSeq" id="XP_001325358.1">
    <property type="nucleotide sequence ID" value="XM_001325323.1"/>
</dbReference>
<dbReference type="KEGG" id="tva:4771108"/>
<reference evidence="1" key="2">
    <citation type="journal article" date="2007" name="Science">
        <title>Draft genome sequence of the sexually transmitted pathogen Trichomonas vaginalis.</title>
        <authorList>
            <person name="Carlton J.M."/>
            <person name="Hirt R.P."/>
            <person name="Silva J.C."/>
            <person name="Delcher A.L."/>
            <person name="Schatz M."/>
            <person name="Zhao Q."/>
            <person name="Wortman J.R."/>
            <person name="Bidwell S.L."/>
            <person name="Alsmark U.C.M."/>
            <person name="Besteiro S."/>
            <person name="Sicheritz-Ponten T."/>
            <person name="Noel C.J."/>
            <person name="Dacks J.B."/>
            <person name="Foster P.G."/>
            <person name="Simillion C."/>
            <person name="Van de Peer Y."/>
            <person name="Miranda-Saavedra D."/>
            <person name="Barton G.J."/>
            <person name="Westrop G.D."/>
            <person name="Mueller S."/>
            <person name="Dessi D."/>
            <person name="Fiori P.L."/>
            <person name="Ren Q."/>
            <person name="Paulsen I."/>
            <person name="Zhang H."/>
            <person name="Bastida-Corcuera F.D."/>
            <person name="Simoes-Barbosa A."/>
            <person name="Brown M.T."/>
            <person name="Hayes R.D."/>
            <person name="Mukherjee M."/>
            <person name="Okumura C.Y."/>
            <person name="Schneider R."/>
            <person name="Smith A.J."/>
            <person name="Vanacova S."/>
            <person name="Villalvazo M."/>
            <person name="Haas B.J."/>
            <person name="Pertea M."/>
            <person name="Feldblyum T.V."/>
            <person name="Utterback T.R."/>
            <person name="Shu C.L."/>
            <person name="Osoegawa K."/>
            <person name="de Jong P.J."/>
            <person name="Hrdy I."/>
            <person name="Horvathova L."/>
            <person name="Zubacova Z."/>
            <person name="Dolezal P."/>
            <person name="Malik S.B."/>
            <person name="Logsdon J.M. Jr."/>
            <person name="Henze K."/>
            <person name="Gupta A."/>
            <person name="Wang C.C."/>
            <person name="Dunne R.L."/>
            <person name="Upcroft J.A."/>
            <person name="Upcroft P."/>
            <person name="White O."/>
            <person name="Salzberg S.L."/>
            <person name="Tang P."/>
            <person name="Chiu C.-H."/>
            <person name="Lee Y.-S."/>
            <person name="Embley T.M."/>
            <person name="Coombs G.H."/>
            <person name="Mottram J.C."/>
            <person name="Tachezy J."/>
            <person name="Fraser-Liggett C.M."/>
            <person name="Johnson P.J."/>
        </authorList>
    </citation>
    <scope>NUCLEOTIDE SEQUENCE [LARGE SCALE GENOMIC DNA]</scope>
    <source>
        <strain evidence="1">G3</strain>
    </source>
</reference>
<keyword evidence="2" id="KW-1185">Reference proteome</keyword>